<dbReference type="Pfam" id="PF10719">
    <property type="entry name" value="ComFB"/>
    <property type="match status" value="1"/>
</dbReference>
<evidence type="ECO:0000313" key="2">
    <source>
        <dbReference type="Proteomes" id="UP001501565"/>
    </source>
</evidence>
<comment type="caution">
    <text evidence="1">The sequence shown here is derived from an EMBL/GenBank/DDBJ whole genome shotgun (WGS) entry which is preliminary data.</text>
</comment>
<name>A0ABP7MHH1_9GAMM</name>
<organism evidence="1 2">
    <name type="scientific">Litoribacillus peritrichatus</name>
    <dbReference type="NCBI Taxonomy" id="718191"/>
    <lineage>
        <taxon>Bacteria</taxon>
        <taxon>Pseudomonadati</taxon>
        <taxon>Pseudomonadota</taxon>
        <taxon>Gammaproteobacteria</taxon>
        <taxon>Oceanospirillales</taxon>
        <taxon>Oceanospirillaceae</taxon>
        <taxon>Litoribacillus</taxon>
    </lineage>
</organism>
<evidence type="ECO:0000313" key="1">
    <source>
        <dbReference type="EMBL" id="GAA3922388.1"/>
    </source>
</evidence>
<dbReference type="RefSeq" id="WP_344797669.1">
    <property type="nucleotide sequence ID" value="NZ_BAABBN010000004.1"/>
</dbReference>
<protein>
    <recommendedName>
        <fullName evidence="3">Competence protein ComFB</fullName>
    </recommendedName>
</protein>
<proteinExistence type="predicted"/>
<evidence type="ECO:0008006" key="3">
    <source>
        <dbReference type="Google" id="ProtNLM"/>
    </source>
</evidence>
<accession>A0ABP7MHH1</accession>
<keyword evidence="2" id="KW-1185">Reference proteome</keyword>
<sequence length="88" mass="10353">MSLTDQIQNYVETMVEEKIYEKLGRDVDLDTMVDIACVALNQLSPRYIRYAVDFVFYLSPEERTQLFDDVENAVKEAIEYVKSHKRIV</sequence>
<reference evidence="2" key="1">
    <citation type="journal article" date="2019" name="Int. J. Syst. Evol. Microbiol.">
        <title>The Global Catalogue of Microorganisms (GCM) 10K type strain sequencing project: providing services to taxonomists for standard genome sequencing and annotation.</title>
        <authorList>
            <consortium name="The Broad Institute Genomics Platform"/>
            <consortium name="The Broad Institute Genome Sequencing Center for Infectious Disease"/>
            <person name="Wu L."/>
            <person name="Ma J."/>
        </authorList>
    </citation>
    <scope>NUCLEOTIDE SEQUENCE [LARGE SCALE GENOMIC DNA]</scope>
    <source>
        <strain evidence="2">JCM 17551</strain>
    </source>
</reference>
<dbReference type="EMBL" id="BAABBN010000004">
    <property type="protein sequence ID" value="GAA3922388.1"/>
    <property type="molecule type" value="Genomic_DNA"/>
</dbReference>
<dbReference type="InterPro" id="IPR019657">
    <property type="entry name" value="ComFB"/>
</dbReference>
<dbReference type="Proteomes" id="UP001501565">
    <property type="component" value="Unassembled WGS sequence"/>
</dbReference>
<gene>
    <name evidence="1" type="ORF">GCM10022277_17980</name>
</gene>